<evidence type="ECO:0000256" key="8">
    <source>
        <dbReference type="SAM" id="MobiDB-lite"/>
    </source>
</evidence>
<dbReference type="Pfam" id="PF18346">
    <property type="entry name" value="SH3_15"/>
    <property type="match status" value="1"/>
</dbReference>
<evidence type="ECO:0000256" key="4">
    <source>
        <dbReference type="ARBA" id="ARBA00022737"/>
    </source>
</evidence>
<dbReference type="InterPro" id="IPR040847">
    <property type="entry name" value="SH3_15"/>
</dbReference>
<name>A0A812HQM3_9DINO</name>
<comment type="caution">
    <text evidence="10">The sequence shown here is derived from an EMBL/GenBank/DDBJ whole genome shotgun (WGS) entry which is preliminary data.</text>
</comment>
<dbReference type="GO" id="GO:0008270">
    <property type="term" value="F:zinc ion binding"/>
    <property type="evidence" value="ECO:0007669"/>
    <property type="project" value="UniProtKB-KW"/>
</dbReference>
<keyword evidence="5" id="KW-0863">Zinc-finger</keyword>
<keyword evidence="7" id="KW-0862">Zinc</keyword>
<dbReference type="OrthoDB" id="433913at2759"/>
<dbReference type="GO" id="GO:0005737">
    <property type="term" value="C:cytoplasm"/>
    <property type="evidence" value="ECO:0007669"/>
    <property type="project" value="TreeGrafter"/>
</dbReference>
<protein>
    <submittedName>
        <fullName evidence="10">Mib1 protein</fullName>
    </submittedName>
</protein>
<evidence type="ECO:0000313" key="11">
    <source>
        <dbReference type="Proteomes" id="UP000604046"/>
    </source>
</evidence>
<comment type="pathway">
    <text evidence="1">Protein modification; protein ubiquitination.</text>
</comment>
<evidence type="ECO:0000256" key="6">
    <source>
        <dbReference type="ARBA" id="ARBA00022786"/>
    </source>
</evidence>
<keyword evidence="2" id="KW-0808">Transferase</keyword>
<sequence length="550" mass="58154">MVYIPLAETVEKMFTLLENSRAATANGSGLQKAGEVPLWLFVMRQFLLLVPRDDLKEPNGKIGAPVPIAPGALREAGTCALATMRHLCDHSGPEAGNSALEELLAVLKQEERGSAALLAWVSATVAALAADGRTLCEVVVQATATGTAATSGRPTGSASLLPSLGGLLMASARGKAAARPPTSSALAVRVACGLLSSLRQLPATARNGAGGGTTTPSGDGGSRGRVTLRDGHIAVGDVVRLHNDLERAKREQEPPEHFGGWCDRMAFCLDFPGRVVEIPRRSPRMPEVLRISHGALGCWCWNARAVAEVIEDAGLLPFEEDECGPGAALTIGDEVRIDVTVDEAKQLQVNHGGWNDRMTQCCGRVGRLEAIDKAGDMKVLVPGAGAFVWNPRALRSLHAQRWESALCERLCGSIEGTLPLSLLAALTCLGCRLDADGVKAAYAELATDAQSSQDGGFQGWMSLATAALLVDPCRAAESLDEAQNQAKPLERIVRPSALPLLPQFLSSAQGRTAGSNATTKERGSLEASLSQLLQGWWQELPAWERRARAV</sequence>
<evidence type="ECO:0000256" key="5">
    <source>
        <dbReference type="ARBA" id="ARBA00022771"/>
    </source>
</evidence>
<keyword evidence="3" id="KW-0479">Metal-binding</keyword>
<dbReference type="GO" id="GO:0016567">
    <property type="term" value="P:protein ubiquitination"/>
    <property type="evidence" value="ECO:0007669"/>
    <property type="project" value="UniProtKB-UniPathway"/>
</dbReference>
<proteinExistence type="predicted"/>
<dbReference type="EMBL" id="CAJNDS010000107">
    <property type="protein sequence ID" value="CAE6958783.1"/>
    <property type="molecule type" value="Genomic_DNA"/>
</dbReference>
<keyword evidence="6" id="KW-0833">Ubl conjugation pathway</keyword>
<evidence type="ECO:0000256" key="3">
    <source>
        <dbReference type="ARBA" id="ARBA00022723"/>
    </source>
</evidence>
<feature type="compositionally biased region" description="Gly residues" evidence="8">
    <location>
        <begin position="208"/>
        <end position="223"/>
    </location>
</feature>
<evidence type="ECO:0000256" key="7">
    <source>
        <dbReference type="ARBA" id="ARBA00022833"/>
    </source>
</evidence>
<accession>A0A812HQM3</accession>
<dbReference type="PANTHER" id="PTHR24202:SF4">
    <property type="entry name" value="E3 UBIQUITIN-PROTEIN LIGASE MIB2-RELATED"/>
    <property type="match status" value="1"/>
</dbReference>
<feature type="region of interest" description="Disordered" evidence="8">
    <location>
        <begin position="203"/>
        <end position="225"/>
    </location>
</feature>
<feature type="domain" description="Mind bomb SH3 repeat" evidence="9">
    <location>
        <begin position="330"/>
        <end position="394"/>
    </location>
</feature>
<gene>
    <name evidence="10" type="primary">mib1</name>
    <name evidence="10" type="ORF">SNAT2548_LOCUS1861</name>
</gene>
<keyword evidence="4" id="KW-0677">Repeat</keyword>
<dbReference type="UniPathway" id="UPA00143"/>
<dbReference type="GO" id="GO:0016740">
    <property type="term" value="F:transferase activity"/>
    <property type="evidence" value="ECO:0007669"/>
    <property type="project" value="UniProtKB-KW"/>
</dbReference>
<dbReference type="Proteomes" id="UP000604046">
    <property type="component" value="Unassembled WGS sequence"/>
</dbReference>
<dbReference type="AlphaFoldDB" id="A0A812HQM3"/>
<evidence type="ECO:0000313" key="10">
    <source>
        <dbReference type="EMBL" id="CAE6958783.1"/>
    </source>
</evidence>
<organism evidence="10 11">
    <name type="scientific">Symbiodinium natans</name>
    <dbReference type="NCBI Taxonomy" id="878477"/>
    <lineage>
        <taxon>Eukaryota</taxon>
        <taxon>Sar</taxon>
        <taxon>Alveolata</taxon>
        <taxon>Dinophyceae</taxon>
        <taxon>Suessiales</taxon>
        <taxon>Symbiodiniaceae</taxon>
        <taxon>Symbiodinium</taxon>
    </lineage>
</organism>
<reference evidence="10" key="1">
    <citation type="submission" date="2021-02" db="EMBL/GenBank/DDBJ databases">
        <authorList>
            <person name="Dougan E. K."/>
            <person name="Rhodes N."/>
            <person name="Thang M."/>
            <person name="Chan C."/>
        </authorList>
    </citation>
    <scope>NUCLEOTIDE SEQUENCE</scope>
</reference>
<evidence type="ECO:0000256" key="1">
    <source>
        <dbReference type="ARBA" id="ARBA00004906"/>
    </source>
</evidence>
<evidence type="ECO:0000259" key="9">
    <source>
        <dbReference type="Pfam" id="PF18346"/>
    </source>
</evidence>
<evidence type="ECO:0000256" key="2">
    <source>
        <dbReference type="ARBA" id="ARBA00022679"/>
    </source>
</evidence>
<keyword evidence="11" id="KW-1185">Reference proteome</keyword>
<dbReference type="PANTHER" id="PTHR24202">
    <property type="entry name" value="E3 UBIQUITIN-PROTEIN LIGASE MIB2"/>
    <property type="match status" value="1"/>
</dbReference>